<dbReference type="EMBL" id="CP070608">
    <property type="protein sequence ID" value="QSE98687.1"/>
    <property type="molecule type" value="Genomic_DNA"/>
</dbReference>
<evidence type="ECO:0000313" key="2">
    <source>
        <dbReference type="Proteomes" id="UP000662783"/>
    </source>
</evidence>
<proteinExistence type="predicted"/>
<dbReference type="AlphaFoldDB" id="A0A974WK79"/>
<name>A0A974WK79_9BACT</name>
<keyword evidence="2" id="KW-1185">Reference proteome</keyword>
<sequence>MYTFLESSIDRIYFLLLFSLLLGCSPKDLRNNDLQQNGISLENVNKGKSLLMHAIDNQNLMKLNEYKVYSLKASDKWNKQYMMDINPWPGDNGALCEFRMVFNTFDSQVTWLEGELKNHTYGIQSWQLYKYELGNSPVKIEDDDIEFIIPTMQYFLELPARLLNADIVTYMGEEIIDQHTYHKVFVTWETLTPNEHDQYIVYINADTGRVERTTYTIRDNFMWTPSNFYGTAVYSNYVEYKDRIILPQKIEVYPFDNVDKKSVHTFEIVSFNAGGFDIDELYPFPEIPKMGDSK</sequence>
<organism evidence="1 2">
    <name type="scientific">Fulvivirga lutea</name>
    <dbReference type="NCBI Taxonomy" id="2810512"/>
    <lineage>
        <taxon>Bacteria</taxon>
        <taxon>Pseudomonadati</taxon>
        <taxon>Bacteroidota</taxon>
        <taxon>Cytophagia</taxon>
        <taxon>Cytophagales</taxon>
        <taxon>Fulvivirgaceae</taxon>
        <taxon>Fulvivirga</taxon>
    </lineage>
</organism>
<dbReference type="RefSeq" id="WP_205723201.1">
    <property type="nucleotide sequence ID" value="NZ_CP070608.1"/>
</dbReference>
<protein>
    <submittedName>
        <fullName evidence="1">Uncharacterized protein</fullName>
    </submittedName>
</protein>
<reference evidence="1" key="1">
    <citation type="submission" date="2021-02" db="EMBL/GenBank/DDBJ databases">
        <title>Fulvivirga sp. S481 isolated from sea water.</title>
        <authorList>
            <person name="Bae S.S."/>
            <person name="Baek K."/>
        </authorList>
    </citation>
    <scope>NUCLEOTIDE SEQUENCE</scope>
    <source>
        <strain evidence="1">S481</strain>
    </source>
</reference>
<accession>A0A974WK79</accession>
<gene>
    <name evidence="1" type="ORF">JR347_06300</name>
</gene>
<dbReference type="KEGG" id="fuv:JR347_06300"/>
<evidence type="ECO:0000313" key="1">
    <source>
        <dbReference type="EMBL" id="QSE98687.1"/>
    </source>
</evidence>
<dbReference type="Proteomes" id="UP000662783">
    <property type="component" value="Chromosome"/>
</dbReference>